<sequence>MSEYSVIRKNNQPSLIANALHYKSTELAKVSRTNECSFPKGRRNSFPVHPSVGDLAQRV</sequence>
<evidence type="ECO:0000313" key="1">
    <source>
        <dbReference type="EMBL" id="SCM83062.1"/>
    </source>
</evidence>
<name>A0A212LZT5_9FIRM</name>
<dbReference type="EMBL" id="FMJE01000006">
    <property type="protein sequence ID" value="SCM83062.1"/>
    <property type="molecule type" value="Genomic_DNA"/>
</dbReference>
<dbReference type="AlphaFoldDB" id="A0A212LZT5"/>
<proteinExistence type="predicted"/>
<accession>A0A212LZT5</accession>
<gene>
    <name evidence="1" type="ORF">KL86SPO_60024</name>
</gene>
<organism evidence="1">
    <name type="scientific">uncultured Sporomusa sp</name>
    <dbReference type="NCBI Taxonomy" id="307249"/>
    <lineage>
        <taxon>Bacteria</taxon>
        <taxon>Bacillati</taxon>
        <taxon>Bacillota</taxon>
        <taxon>Negativicutes</taxon>
        <taxon>Selenomonadales</taxon>
        <taxon>Sporomusaceae</taxon>
        <taxon>Sporomusa</taxon>
        <taxon>environmental samples</taxon>
    </lineage>
</organism>
<reference evidence="1" key="1">
    <citation type="submission" date="2016-08" db="EMBL/GenBank/DDBJ databases">
        <authorList>
            <person name="Seilhamer J.J."/>
        </authorList>
    </citation>
    <scope>NUCLEOTIDE SEQUENCE</scope>
    <source>
        <strain evidence="1">86</strain>
    </source>
</reference>
<protein>
    <submittedName>
        <fullName evidence="1">Uncharacterized protein</fullName>
    </submittedName>
</protein>